<proteinExistence type="predicted"/>
<gene>
    <name evidence="1" type="ORF">PDJAM_G00061840</name>
</gene>
<evidence type="ECO:0000313" key="1">
    <source>
        <dbReference type="EMBL" id="MCJ8740679.1"/>
    </source>
</evidence>
<comment type="caution">
    <text evidence="1">The sequence shown here is derived from an EMBL/GenBank/DDBJ whole genome shotgun (WGS) entry which is preliminary data.</text>
</comment>
<accession>A0ACC5YY63</accession>
<evidence type="ECO:0000313" key="2">
    <source>
        <dbReference type="Proteomes" id="UP000830395"/>
    </source>
</evidence>
<sequence length="759" mass="85656">MQSVLFWSSYFLVILSQFSFLYAAPADSQCPNSNLDITGGRYILSKLYNDGSILRYICPEGFYPHPVKKRECDRGQWFPKVSTRPPVCKKVTCPNPNVLENGVVQPFNKVYSVNDTTTYRCHSDYTFRGSPTRVCQANGKWSGGTPICSRNTDHCPDPGTPPGASRQGHIFNIDDKVTYTCDKGLKLIGSKVRVCQDGGYWSGKEPECYADFTYDTPGEVAEAFSSSLKTTVTLHEESGQAGKKIRLDQGGRLDIYIALDASDSIDEKDFNKAKEVIKKLITKISYYEVSPNYEIIIFATDVTKIVSITDYKRGNATKLVDILTLLDRYKYDDKGQKTGTNIRKAYEAILASISFEKENKAAFNKTQHVIIMFTDGIANMGGNPKPVVEEIKQTIYRGDQKKWEEYLDMYAFGVGSDVEKEKIDEWVTKRENGEKFFFVLPDMNKVGETLDEMIDESTSVSLCGLYKDYYDLEIKSSMRLTYPWLIQIKITHDNGQSNCIGSLVTPRFILTAAHCFRFDDSPERILLSAPNAKDTRSLEVERFEPHPEYNTRKKEAVGISEYYEYDVALIQLKKSVKVSPDLRTICIPCTMETNGALQLSANDATCEKHKEVLLNSDLVKANFITLNSEKSKKTPKQNVQIRQGQQRDECIQQAEKILNINKETAKDMITENFLCTGGPSKNYIDDVTCKGDSGGPTFVEKNRLIQLGIISWGLNDTCLTGGEPAETRDFHTNLFSPKVQDFLKKYLGNETIDTPLHFL</sequence>
<name>A0ACC5YY63_9TELE</name>
<keyword evidence="2" id="KW-1185">Reference proteome</keyword>
<dbReference type="Proteomes" id="UP000830395">
    <property type="component" value="Chromosome 15"/>
</dbReference>
<protein>
    <submittedName>
        <fullName evidence="1">Uncharacterized protein</fullName>
    </submittedName>
</protein>
<dbReference type="EMBL" id="CM040989">
    <property type="protein sequence ID" value="MCJ8740679.1"/>
    <property type="molecule type" value="Genomic_DNA"/>
</dbReference>
<organism evidence="1 2">
    <name type="scientific">Pangasius djambal</name>
    <dbReference type="NCBI Taxonomy" id="1691987"/>
    <lineage>
        <taxon>Eukaryota</taxon>
        <taxon>Metazoa</taxon>
        <taxon>Chordata</taxon>
        <taxon>Craniata</taxon>
        <taxon>Vertebrata</taxon>
        <taxon>Euteleostomi</taxon>
        <taxon>Actinopterygii</taxon>
        <taxon>Neopterygii</taxon>
        <taxon>Teleostei</taxon>
        <taxon>Ostariophysi</taxon>
        <taxon>Siluriformes</taxon>
        <taxon>Pangasiidae</taxon>
        <taxon>Pangasius</taxon>
    </lineage>
</organism>
<reference evidence="1" key="1">
    <citation type="submission" date="2020-02" db="EMBL/GenBank/DDBJ databases">
        <title>Genome sequencing of the panga catfish, Pangasius djambal.</title>
        <authorList>
            <person name="Wen M."/>
            <person name="Zahm M."/>
            <person name="Roques C."/>
            <person name="Cabau C."/>
            <person name="Klopp C."/>
            <person name="Donnadieu C."/>
            <person name="Jouanno E."/>
            <person name="Avarre J.-C."/>
            <person name="Campet M."/>
            <person name="Ha T."/>
            <person name="Dugue R."/>
            <person name="Lampietro C."/>
            <person name="Louis A."/>
            <person name="Herpin A."/>
            <person name="Echchiki A."/>
            <person name="Berthelot C."/>
            <person name="Parey E."/>
            <person name="Roest-Crollius H."/>
            <person name="Braasch I."/>
            <person name="Postlethwait J.H."/>
            <person name="Bobe J."/>
            <person name="Montfort J."/>
            <person name="Bouchez O."/>
            <person name="Begum T."/>
            <person name="Schartl M."/>
            <person name="Gustiano R."/>
            <person name="Guiguen Y."/>
        </authorList>
    </citation>
    <scope>NUCLEOTIDE SEQUENCE</scope>
    <source>
        <strain evidence="1">Pdj_M5554</strain>
    </source>
</reference>